<sequence length="184" mass="19911">MPTPIPATTSRTKCLLSEILENAIVDEMIIGYIKEMMLLQDRPLPSNRLSFPAVNRNWTADVVVIVDAWPLGKLLNPSKISLCDGFAQIPIVLSEPNCCEANVKGTHLVRKSGRGSAETFFRITTVNSWNAEAPNIASSAQWISHALREGGSLVTKEPARTTAKLGTTTAMTTSSQIGARVFAS</sequence>
<reference evidence="1" key="2">
    <citation type="submission" date="2021-01" db="EMBL/GenBank/DDBJ databases">
        <authorList>
            <person name="Schikora-Tamarit M.A."/>
        </authorList>
    </citation>
    <scope>NUCLEOTIDE SEQUENCE</scope>
    <source>
        <strain evidence="1">NCAIM Y.01608</strain>
    </source>
</reference>
<accession>A0A9P8NV00</accession>
<comment type="caution">
    <text evidence="1">The sequence shown here is derived from an EMBL/GenBank/DDBJ whole genome shotgun (WGS) entry which is preliminary data.</text>
</comment>
<gene>
    <name evidence="1" type="ORF">OGATHE_005786</name>
</gene>
<organism evidence="1 2">
    <name type="scientific">Ogataea polymorpha</name>
    <dbReference type="NCBI Taxonomy" id="460523"/>
    <lineage>
        <taxon>Eukaryota</taxon>
        <taxon>Fungi</taxon>
        <taxon>Dikarya</taxon>
        <taxon>Ascomycota</taxon>
        <taxon>Saccharomycotina</taxon>
        <taxon>Pichiomycetes</taxon>
        <taxon>Pichiales</taxon>
        <taxon>Pichiaceae</taxon>
        <taxon>Ogataea</taxon>
    </lineage>
</organism>
<dbReference type="EMBL" id="JAEUBD010001504">
    <property type="protein sequence ID" value="KAH3659741.1"/>
    <property type="molecule type" value="Genomic_DNA"/>
</dbReference>
<reference evidence="1" key="1">
    <citation type="journal article" date="2021" name="Open Biol.">
        <title>Shared evolutionary footprints suggest mitochondrial oxidative damage underlies multiple complex I losses in fungi.</title>
        <authorList>
            <person name="Schikora-Tamarit M.A."/>
            <person name="Marcet-Houben M."/>
            <person name="Nosek J."/>
            <person name="Gabaldon T."/>
        </authorList>
    </citation>
    <scope>NUCLEOTIDE SEQUENCE</scope>
    <source>
        <strain evidence="1">NCAIM Y.01608</strain>
    </source>
</reference>
<name>A0A9P8NV00_9ASCO</name>
<dbReference type="Proteomes" id="UP000788993">
    <property type="component" value="Unassembled WGS sequence"/>
</dbReference>
<keyword evidence="2" id="KW-1185">Reference proteome</keyword>
<protein>
    <submittedName>
        <fullName evidence="1">Uncharacterized protein</fullName>
    </submittedName>
</protein>
<dbReference type="AlphaFoldDB" id="A0A9P8NV00"/>
<evidence type="ECO:0000313" key="1">
    <source>
        <dbReference type="EMBL" id="KAH3659741.1"/>
    </source>
</evidence>
<proteinExistence type="predicted"/>
<evidence type="ECO:0000313" key="2">
    <source>
        <dbReference type="Proteomes" id="UP000788993"/>
    </source>
</evidence>